<dbReference type="InterPro" id="IPR010870">
    <property type="entry name" value="Porin_O/P"/>
</dbReference>
<dbReference type="eggNOG" id="COG3746">
    <property type="taxonomic scope" value="Bacteria"/>
</dbReference>
<keyword evidence="2" id="KW-0732">Signal</keyword>
<evidence type="ECO:0000256" key="2">
    <source>
        <dbReference type="SAM" id="SignalP"/>
    </source>
</evidence>
<dbReference type="STRING" id="243233.MCA0900"/>
<organism evidence="3 4">
    <name type="scientific">Methylococcus capsulatus (strain ATCC 33009 / NCIMB 11132 / Bath)</name>
    <dbReference type="NCBI Taxonomy" id="243233"/>
    <lineage>
        <taxon>Bacteria</taxon>
        <taxon>Pseudomonadati</taxon>
        <taxon>Pseudomonadota</taxon>
        <taxon>Gammaproteobacteria</taxon>
        <taxon>Methylococcales</taxon>
        <taxon>Methylococcaceae</taxon>
        <taxon>Methylococcus</taxon>
    </lineage>
</organism>
<protein>
    <recommendedName>
        <fullName evidence="5">Phosphate-selective porin O and P</fullName>
    </recommendedName>
</protein>
<dbReference type="RefSeq" id="WP_010960212.1">
    <property type="nucleotide sequence ID" value="NC_002977.6"/>
</dbReference>
<evidence type="ECO:0008006" key="5">
    <source>
        <dbReference type="Google" id="ProtNLM"/>
    </source>
</evidence>
<dbReference type="HOGENOM" id="CLU_031025_3_1_6"/>
<feature type="signal peptide" evidence="2">
    <location>
        <begin position="1"/>
        <end position="24"/>
    </location>
</feature>
<feature type="chain" id="PRO_5004266468" description="Phosphate-selective porin O and P" evidence="2">
    <location>
        <begin position="25"/>
        <end position="539"/>
    </location>
</feature>
<dbReference type="AlphaFoldDB" id="Q60AG1"/>
<keyword evidence="1" id="KW-0175">Coiled coil</keyword>
<dbReference type="EMBL" id="AE017282">
    <property type="protein sequence ID" value="AAU92855.1"/>
    <property type="molecule type" value="Genomic_DNA"/>
</dbReference>
<dbReference type="Pfam" id="PF07396">
    <property type="entry name" value="Porin_O_P"/>
    <property type="match status" value="1"/>
</dbReference>
<dbReference type="Gene3D" id="2.40.160.10">
    <property type="entry name" value="Porin"/>
    <property type="match status" value="1"/>
</dbReference>
<reference evidence="3 4" key="1">
    <citation type="journal article" date="2004" name="PLoS Biol.">
        <title>Genomic insights into methanotrophy: the complete genome sequence of Methylococcus capsulatus (Bath).</title>
        <authorList>
            <person name="Ward N.L."/>
            <person name="Larsen O."/>
            <person name="Sakwa J."/>
            <person name="Bruseth L."/>
            <person name="Khouri H.M."/>
            <person name="Durkin A.S."/>
            <person name="Dimitrov G."/>
            <person name="Jiang L."/>
            <person name="Scanlan D."/>
            <person name="Kang K.H."/>
            <person name="Lewis M.R."/>
            <person name="Nelson K.E."/>
            <person name="Methe B.A."/>
            <person name="Wu M."/>
            <person name="Heidelberg J.F."/>
            <person name="Paulsen I.T."/>
            <person name="Fouts D.E."/>
            <person name="Ravel J."/>
            <person name="Tettelin H."/>
            <person name="Ren Q."/>
            <person name="Read T.D."/>
            <person name="DeBoy R.T."/>
            <person name="Seshadri R."/>
            <person name="Salzberg S.L."/>
            <person name="Jensen H.B."/>
            <person name="Birkeland N.K."/>
            <person name="Nelson W.C."/>
            <person name="Dodson R.J."/>
            <person name="Grindhaug S.H."/>
            <person name="Holt I.E."/>
            <person name="Eidhammer I."/>
            <person name="Jonasen I."/>
            <person name="Vanaken S."/>
            <person name="Utterback T.R."/>
            <person name="Feldblyum T.V."/>
            <person name="Fraser C.M."/>
            <person name="Lillehaug J.R."/>
            <person name="Eisen J.A."/>
        </authorList>
    </citation>
    <scope>NUCLEOTIDE SEQUENCE [LARGE SCALE GENOMIC DNA]</scope>
    <source>
        <strain evidence="4">ATCC 33009 / NCIMB 11132 / Bath</strain>
    </source>
</reference>
<dbReference type="KEGG" id="mca:MCA0900"/>
<name>Q60AG1_METCA</name>
<feature type="coiled-coil region" evidence="1">
    <location>
        <begin position="24"/>
        <end position="58"/>
    </location>
</feature>
<accession>Q60AG1</accession>
<gene>
    <name evidence="3" type="ordered locus">MCA0900</name>
</gene>
<evidence type="ECO:0000313" key="4">
    <source>
        <dbReference type="Proteomes" id="UP000006821"/>
    </source>
</evidence>
<sequence length="539" mass="59616">MYRKKALTLAVTTLTSLNAPSLNAKTQHDRVDVLEARVHDLESKLEKALHALEAASAKQTTAAAAAPVPDIKKIDQKVKLIERKLEVDKEVSDGKWAKLPNVEVGTQGLNVESKDGDFKLNFRGLVQADGYYFVDDEDPNNVNGDGLVNRFIMRRVRPIFSGTLWKDIDWRIMPDFGMGAARLFDAYADLRYFRSASLAAGKFKAPISLERLQSASALTFLERGFPTQLAPNRDIGAMLHGEFDGPWETESTRSYNLYQFPEFLAYQVGIFDGTVNNGNIDSPTTDGKQVEARIFAHPFKGAGLDAVEGLGVGIGGSWGHPNDSATPTYATAGQQTMFKYASAARIDGTQYRIYPQAYWYWGPFGLIGEYAFSQAGVANQSTVNTGTGPHTVTKYSTIENDYAWNVTASYVLTGEDNTFQGVRPRHAFNPFEGKWGAWQAAARWTEIAFDSDVFRNVAKPGSSTPIYAFADPRQAVRNATNWSIGINWWLNQNVKIMADYNQTSFQGGGGVYDSKGTLTNDVVDRATEKVFDTRIQVSF</sequence>
<evidence type="ECO:0000313" key="3">
    <source>
        <dbReference type="EMBL" id="AAU92855.1"/>
    </source>
</evidence>
<proteinExistence type="predicted"/>
<dbReference type="GeneID" id="88223203"/>
<dbReference type="InterPro" id="IPR023614">
    <property type="entry name" value="Porin_dom_sf"/>
</dbReference>
<evidence type="ECO:0000256" key="1">
    <source>
        <dbReference type="SAM" id="Coils"/>
    </source>
</evidence>
<dbReference type="Proteomes" id="UP000006821">
    <property type="component" value="Chromosome"/>
</dbReference>